<dbReference type="EMBL" id="KJ489398">
    <property type="protein sequence ID" value="AHZ09912.1"/>
    <property type="molecule type" value="Genomic_DNA"/>
</dbReference>
<dbReference type="Proteomes" id="UP000026901">
    <property type="component" value="Segment"/>
</dbReference>
<feature type="region of interest" description="Disordered" evidence="1">
    <location>
        <begin position="1"/>
        <end position="42"/>
    </location>
</feature>
<dbReference type="RefSeq" id="YP_009035709.1">
    <property type="nucleotide sequence ID" value="NC_024207.1"/>
</dbReference>
<dbReference type="GeneID" id="19525529"/>
<accession>A0A024B0J6</accession>
<protein>
    <submittedName>
        <fullName evidence="2">Uncharacterized protein</fullName>
    </submittedName>
</protein>
<dbReference type="KEGG" id="vg:19525529"/>
<proteinExistence type="predicted"/>
<evidence type="ECO:0000313" key="3">
    <source>
        <dbReference type="Proteomes" id="UP000026901"/>
    </source>
</evidence>
<reference evidence="3" key="1">
    <citation type="submission" date="2014-09" db="EMBL/GenBank/DDBJ databases">
        <authorList>
            <person name="Sauder A.B."/>
            <person name="McKenzie Q.R."/>
            <person name="Temple L.M."/>
            <person name="Alexis B.K."/>
            <person name="Al-Atrache Z."/>
            <person name="Lewis L.O."/>
            <person name="Loesser-Casey K.E."/>
            <person name="Mitchell K.J."/>
        </authorList>
    </citation>
    <scope>NUCLEOTIDE SEQUENCE [LARGE SCALE GENOMIC DNA]</scope>
</reference>
<sequence length="141" mass="16063">MAQHPNYQPQAPAPFTQPQPSLLTMKDEDNPYRLAVDPPTGKDDFIDLTGKDDFIDIPLHAESEGKADERLDAIAVTEDYRKVINFNAWLKPHDSKVDDADIHLKLVRELTTETIEDLMESAELSEVEITRVTIDITRYKN</sequence>
<organism evidence="2 3">
    <name type="scientific">Bacillus phage Evoli</name>
    <dbReference type="NCBI Taxonomy" id="1486658"/>
    <lineage>
        <taxon>Viruses</taxon>
        <taxon>Duplodnaviria</taxon>
        <taxon>Heunggongvirae</taxon>
        <taxon>Uroviricota</taxon>
        <taxon>Caudoviricetes</taxon>
        <taxon>Herelleviridae</taxon>
        <taxon>Bastillevirinae</taxon>
        <taxon>Bastillevirus</taxon>
        <taxon>Bastillevirus evoli</taxon>
    </lineage>
</organism>
<name>A0A024B0J6_9CAUD</name>
<evidence type="ECO:0000256" key="1">
    <source>
        <dbReference type="SAM" id="MobiDB-lite"/>
    </source>
</evidence>
<evidence type="ECO:0000313" key="2">
    <source>
        <dbReference type="EMBL" id="AHZ09912.1"/>
    </source>
</evidence>
<keyword evidence="3" id="KW-1185">Reference proteome</keyword>